<evidence type="ECO:0000256" key="1">
    <source>
        <dbReference type="SAM" id="MobiDB-lite"/>
    </source>
</evidence>
<protein>
    <submittedName>
        <fullName evidence="2">Uncharacterized protein</fullName>
    </submittedName>
</protein>
<sequence length="200" mass="22861">MGSCIGRCFCEVGKCFCCDCVIFGTNLRDSIARRHRRMKTSKSFSLRRQSSSTTIEFENLMFEFNLPEFKVHNMCPYYANRNPISMSFNALNSSVQMTTDEISCELPIIESLVSRSSLMRSKTNSPDLRDKTSLGGSSSQGELQWENEIIIDEFNSGEPNDPQELEWDHFDADNYALINETEQLIQEIEQLSRSSLSHLP</sequence>
<dbReference type="Proteomes" id="UP000728032">
    <property type="component" value="Unassembled WGS sequence"/>
</dbReference>
<evidence type="ECO:0000313" key="3">
    <source>
        <dbReference type="Proteomes" id="UP000728032"/>
    </source>
</evidence>
<dbReference type="OrthoDB" id="6531823at2759"/>
<dbReference type="EMBL" id="CAJPVJ010003445">
    <property type="protein sequence ID" value="CAG2167575.1"/>
    <property type="molecule type" value="Genomic_DNA"/>
</dbReference>
<proteinExistence type="predicted"/>
<evidence type="ECO:0000313" key="2">
    <source>
        <dbReference type="EMBL" id="CAD7649058.1"/>
    </source>
</evidence>
<keyword evidence="3" id="KW-1185">Reference proteome</keyword>
<organism evidence="2">
    <name type="scientific">Oppiella nova</name>
    <dbReference type="NCBI Taxonomy" id="334625"/>
    <lineage>
        <taxon>Eukaryota</taxon>
        <taxon>Metazoa</taxon>
        <taxon>Ecdysozoa</taxon>
        <taxon>Arthropoda</taxon>
        <taxon>Chelicerata</taxon>
        <taxon>Arachnida</taxon>
        <taxon>Acari</taxon>
        <taxon>Acariformes</taxon>
        <taxon>Sarcoptiformes</taxon>
        <taxon>Oribatida</taxon>
        <taxon>Brachypylina</taxon>
        <taxon>Oppioidea</taxon>
        <taxon>Oppiidae</taxon>
        <taxon>Oppiella</taxon>
    </lineage>
</organism>
<accession>A0A7R9LXC4</accession>
<feature type="region of interest" description="Disordered" evidence="1">
    <location>
        <begin position="120"/>
        <end position="141"/>
    </location>
</feature>
<dbReference type="EMBL" id="OC918270">
    <property type="protein sequence ID" value="CAD7649058.1"/>
    <property type="molecule type" value="Genomic_DNA"/>
</dbReference>
<dbReference type="AlphaFoldDB" id="A0A7R9LXC4"/>
<gene>
    <name evidence="2" type="ORF">ONB1V03_LOCUS7075</name>
</gene>
<reference evidence="2" key="1">
    <citation type="submission" date="2020-11" db="EMBL/GenBank/DDBJ databases">
        <authorList>
            <person name="Tran Van P."/>
        </authorList>
    </citation>
    <scope>NUCLEOTIDE SEQUENCE</scope>
</reference>
<name>A0A7R9LXC4_9ACAR</name>